<dbReference type="GO" id="GO:0004601">
    <property type="term" value="F:peroxidase activity"/>
    <property type="evidence" value="ECO:0007669"/>
    <property type="project" value="UniProtKB-KW"/>
</dbReference>
<keyword evidence="7 8" id="KW-0408">Iron</keyword>
<protein>
    <submittedName>
        <fullName evidence="11">Cytochrome-c peroxidase</fullName>
    </submittedName>
</protein>
<dbReference type="Pfam" id="PF03150">
    <property type="entry name" value="CCP_MauG"/>
    <property type="match status" value="1"/>
</dbReference>
<dbReference type="InterPro" id="IPR026259">
    <property type="entry name" value="MauG/Cytc_peroxidase"/>
</dbReference>
<dbReference type="EMBL" id="CP115396">
    <property type="protein sequence ID" value="WBO86204.1"/>
    <property type="molecule type" value="Genomic_DNA"/>
</dbReference>
<dbReference type="Gene3D" id="1.10.760.10">
    <property type="entry name" value="Cytochrome c-like domain"/>
    <property type="match status" value="3"/>
</dbReference>
<feature type="domain" description="Cytochrome c" evidence="10">
    <location>
        <begin position="183"/>
        <end position="276"/>
    </location>
</feature>
<keyword evidence="3 8" id="KW-0479">Metal-binding</keyword>
<evidence type="ECO:0000256" key="6">
    <source>
        <dbReference type="ARBA" id="ARBA00023002"/>
    </source>
</evidence>
<accession>A0ABY7PTM6</accession>
<evidence type="ECO:0000256" key="5">
    <source>
        <dbReference type="ARBA" id="ARBA00022764"/>
    </source>
</evidence>
<dbReference type="Pfam" id="PF00034">
    <property type="entry name" value="Cytochrom_C"/>
    <property type="match status" value="1"/>
</dbReference>
<evidence type="ECO:0000313" key="11">
    <source>
        <dbReference type="EMBL" id="WBO86204.1"/>
    </source>
</evidence>
<reference evidence="11 12" key="1">
    <citation type="journal article" date="2011" name="Int. J. Syst. Evol. Microbiol.">
        <title>Hymenobacter yonginensis sp. nov., isolated from a mesotrophic artificial lake.</title>
        <authorList>
            <person name="Joung Y."/>
            <person name="Cho S.H."/>
            <person name="Kim H."/>
            <person name="Kim S.B."/>
            <person name="Joh K."/>
        </authorList>
    </citation>
    <scope>NUCLEOTIDE SEQUENCE [LARGE SCALE GENOMIC DNA]</scope>
    <source>
        <strain evidence="11 12">KCTC 22745</strain>
    </source>
</reference>
<evidence type="ECO:0000256" key="4">
    <source>
        <dbReference type="ARBA" id="ARBA00022729"/>
    </source>
</evidence>
<dbReference type="InterPro" id="IPR009056">
    <property type="entry name" value="Cyt_c-like_dom"/>
</dbReference>
<evidence type="ECO:0000313" key="12">
    <source>
        <dbReference type="Proteomes" id="UP001211872"/>
    </source>
</evidence>
<feature type="chain" id="PRO_5047194834" evidence="9">
    <location>
        <begin position="19"/>
        <end position="304"/>
    </location>
</feature>
<sequence>MLFCFSILWLLWSTRPVAETGPAAPPARPLRQQQELGWLLFYEPALSANGKRSCASCHRPQKAYTDHRATARAFRLAASLERNTPTLLNATEQRRFFHDGRAGSLSEVIESVVTNPREFNTTYAAVARQLNQSREYRRRFRQAFAAPIGEATINQALIAFLSSQQARNSPFDQYQRGQAALPEPALRGLRVFTAADCGRCHPAPAFRDDQLHPVQAGLLLKTPGLRNVAVTPPYGARGQHPTLAAAFTDAFHRQATAHPLSDADVQDLTTFLATLTDTTSLRLRAPQTLPALPTLPDRTIGGVY</sequence>
<evidence type="ECO:0000256" key="9">
    <source>
        <dbReference type="SAM" id="SignalP"/>
    </source>
</evidence>
<comment type="subcellular location">
    <subcellularLocation>
        <location evidence="1">Periplasm</location>
    </subcellularLocation>
</comment>
<name>A0ABY7PTM6_9BACT</name>
<evidence type="ECO:0000256" key="3">
    <source>
        <dbReference type="ARBA" id="ARBA00022723"/>
    </source>
</evidence>
<feature type="signal peptide" evidence="9">
    <location>
        <begin position="1"/>
        <end position="18"/>
    </location>
</feature>
<keyword evidence="2 8" id="KW-0349">Heme</keyword>
<dbReference type="InterPro" id="IPR051395">
    <property type="entry name" value="Cytochrome_c_Peroxidase/MauG"/>
</dbReference>
<keyword evidence="11" id="KW-0575">Peroxidase</keyword>
<evidence type="ECO:0000256" key="7">
    <source>
        <dbReference type="ARBA" id="ARBA00023004"/>
    </source>
</evidence>
<dbReference type="SUPFAM" id="SSF46626">
    <property type="entry name" value="Cytochrome c"/>
    <property type="match status" value="2"/>
</dbReference>
<evidence type="ECO:0000256" key="2">
    <source>
        <dbReference type="ARBA" id="ARBA00022617"/>
    </source>
</evidence>
<proteinExistence type="predicted"/>
<dbReference type="RefSeq" id="WP_270128785.1">
    <property type="nucleotide sequence ID" value="NZ_CP115396.1"/>
</dbReference>
<keyword evidence="4 9" id="KW-0732">Signal</keyword>
<gene>
    <name evidence="11" type="ORF">O9Z63_08075</name>
</gene>
<keyword evidence="6" id="KW-0560">Oxidoreductase</keyword>
<dbReference type="PROSITE" id="PS51007">
    <property type="entry name" value="CYTC"/>
    <property type="match status" value="1"/>
</dbReference>
<dbReference type="PIRSF" id="PIRSF000294">
    <property type="entry name" value="Cytochrome-c_peroxidase"/>
    <property type="match status" value="1"/>
</dbReference>
<keyword evidence="5" id="KW-0574">Periplasm</keyword>
<evidence type="ECO:0000256" key="1">
    <source>
        <dbReference type="ARBA" id="ARBA00004418"/>
    </source>
</evidence>
<dbReference type="InterPro" id="IPR004852">
    <property type="entry name" value="Di-haem_cyt_c_peroxidsae"/>
</dbReference>
<evidence type="ECO:0000259" key="10">
    <source>
        <dbReference type="PROSITE" id="PS51007"/>
    </source>
</evidence>
<dbReference type="InterPro" id="IPR036909">
    <property type="entry name" value="Cyt_c-like_dom_sf"/>
</dbReference>
<organism evidence="11 12">
    <name type="scientific">Hymenobacter yonginensis</name>
    <dbReference type="NCBI Taxonomy" id="748197"/>
    <lineage>
        <taxon>Bacteria</taxon>
        <taxon>Pseudomonadati</taxon>
        <taxon>Bacteroidota</taxon>
        <taxon>Cytophagia</taxon>
        <taxon>Cytophagales</taxon>
        <taxon>Hymenobacteraceae</taxon>
        <taxon>Hymenobacter</taxon>
    </lineage>
</organism>
<dbReference type="Proteomes" id="UP001211872">
    <property type="component" value="Chromosome"/>
</dbReference>
<dbReference type="PANTHER" id="PTHR30600">
    <property type="entry name" value="CYTOCHROME C PEROXIDASE-RELATED"/>
    <property type="match status" value="1"/>
</dbReference>
<keyword evidence="12" id="KW-1185">Reference proteome</keyword>
<dbReference type="PANTHER" id="PTHR30600:SF10">
    <property type="entry name" value="BLL6722 PROTEIN"/>
    <property type="match status" value="1"/>
</dbReference>
<evidence type="ECO:0000256" key="8">
    <source>
        <dbReference type="PROSITE-ProRule" id="PRU00433"/>
    </source>
</evidence>